<evidence type="ECO:0000313" key="2">
    <source>
        <dbReference type="Proteomes" id="UP001642540"/>
    </source>
</evidence>
<accession>A0ABP1QI53</accession>
<organism evidence="1 2">
    <name type="scientific">Orchesella dallaii</name>
    <dbReference type="NCBI Taxonomy" id="48710"/>
    <lineage>
        <taxon>Eukaryota</taxon>
        <taxon>Metazoa</taxon>
        <taxon>Ecdysozoa</taxon>
        <taxon>Arthropoda</taxon>
        <taxon>Hexapoda</taxon>
        <taxon>Collembola</taxon>
        <taxon>Entomobryomorpha</taxon>
        <taxon>Entomobryoidea</taxon>
        <taxon>Orchesellidae</taxon>
        <taxon>Orchesellinae</taxon>
        <taxon>Orchesella</taxon>
    </lineage>
</organism>
<reference evidence="1 2" key="1">
    <citation type="submission" date="2024-08" db="EMBL/GenBank/DDBJ databases">
        <authorList>
            <person name="Cucini C."/>
            <person name="Frati F."/>
        </authorList>
    </citation>
    <scope>NUCLEOTIDE SEQUENCE [LARGE SCALE GENOMIC DNA]</scope>
</reference>
<evidence type="ECO:0000313" key="1">
    <source>
        <dbReference type="EMBL" id="CAL8101871.1"/>
    </source>
</evidence>
<proteinExistence type="predicted"/>
<keyword evidence="2" id="KW-1185">Reference proteome</keyword>
<gene>
    <name evidence="1" type="ORF">ODALV1_LOCUS10982</name>
</gene>
<protein>
    <submittedName>
        <fullName evidence="1">Uncharacterized protein</fullName>
    </submittedName>
</protein>
<sequence>MEQSRLLYRYDRGRFPNGLNRLKEICPQCKSGKNLIWDEMKYRLKVERSKFRCHTEEIIAKRVANGEPHPYPIRDKKGQKKGIFFDYITQNTVAPTTEQKADPFFYPVNPDDLVVCKCMLKSHKLGYHQSKPLGKASYMLENDMKEGREQDFYDTPLNAMHQQDKLDDFKAAGESIRKYKGNAEV</sequence>
<comment type="caution">
    <text evidence="1">The sequence shown here is derived from an EMBL/GenBank/DDBJ whole genome shotgun (WGS) entry which is preliminary data.</text>
</comment>
<dbReference type="EMBL" id="CAXLJM020000033">
    <property type="protein sequence ID" value="CAL8101871.1"/>
    <property type="molecule type" value="Genomic_DNA"/>
</dbReference>
<name>A0ABP1QI53_9HEXA</name>
<dbReference type="Proteomes" id="UP001642540">
    <property type="component" value="Unassembled WGS sequence"/>
</dbReference>